<evidence type="ECO:0000313" key="7">
    <source>
        <dbReference type="EMBL" id="AEW98649.1"/>
    </source>
</evidence>
<dbReference type="GO" id="GO:0005886">
    <property type="term" value="C:plasma membrane"/>
    <property type="evidence" value="ECO:0007669"/>
    <property type="project" value="UniProtKB-SubCell"/>
</dbReference>
<accession>G8XG10</accession>
<proteinExistence type="predicted"/>
<keyword evidence="2" id="KW-1003">Cell membrane</keyword>
<evidence type="ECO:0000256" key="2">
    <source>
        <dbReference type="ARBA" id="ARBA00022475"/>
    </source>
</evidence>
<evidence type="ECO:0000313" key="8">
    <source>
        <dbReference type="Proteomes" id="UP000007842"/>
    </source>
</evidence>
<dbReference type="Gene3D" id="1.20.1250.20">
    <property type="entry name" value="MFS general substrate transporter like domains"/>
    <property type="match status" value="1"/>
</dbReference>
<dbReference type="InterPro" id="IPR050189">
    <property type="entry name" value="MFS_Efflux_Transporters"/>
</dbReference>
<organism evidence="7 8">
    <name type="scientific">Streptantibioticus cattleyicolor (strain ATCC 35852 / DSM 46488 / JCM 4925 / NBRC 14057 / NRRL 8057)</name>
    <name type="common">Streptomyces cattleya</name>
    <dbReference type="NCBI Taxonomy" id="1003195"/>
    <lineage>
        <taxon>Bacteria</taxon>
        <taxon>Bacillati</taxon>
        <taxon>Actinomycetota</taxon>
        <taxon>Actinomycetes</taxon>
        <taxon>Kitasatosporales</taxon>
        <taxon>Streptomycetaceae</taxon>
        <taxon>Streptantibioticus</taxon>
    </lineage>
</organism>
<dbReference type="PANTHER" id="PTHR43124">
    <property type="entry name" value="PURINE EFFLUX PUMP PBUE"/>
    <property type="match status" value="1"/>
</dbReference>
<comment type="subcellular location">
    <subcellularLocation>
        <location evidence="1">Cell membrane</location>
        <topology evidence="1">Multi-pass membrane protein</topology>
    </subcellularLocation>
</comment>
<dbReference type="InterPro" id="IPR036259">
    <property type="entry name" value="MFS_trans_sf"/>
</dbReference>
<dbReference type="PANTHER" id="PTHR43124:SF3">
    <property type="entry name" value="CHLORAMPHENICOL EFFLUX PUMP RV0191"/>
    <property type="match status" value="1"/>
</dbReference>
<dbReference type="KEGG" id="scy:SCATT_p04560"/>
<name>G8XG10_STREN</name>
<dbReference type="GO" id="GO:0022857">
    <property type="term" value="F:transmembrane transporter activity"/>
    <property type="evidence" value="ECO:0007669"/>
    <property type="project" value="TreeGrafter"/>
</dbReference>
<feature type="transmembrane region" description="Helical" evidence="6">
    <location>
        <begin position="105"/>
        <end position="125"/>
    </location>
</feature>
<protein>
    <submittedName>
        <fullName evidence="7">Cmx</fullName>
    </submittedName>
</protein>
<dbReference type="PATRIC" id="fig|1003195.29.peg.6251"/>
<dbReference type="EMBL" id="CP003229">
    <property type="protein sequence ID" value="AEW98649.1"/>
    <property type="molecule type" value="Genomic_DNA"/>
</dbReference>
<reference evidence="8" key="1">
    <citation type="submission" date="2011-12" db="EMBL/GenBank/DDBJ databases">
        <title>Complete genome sequence of Streptomyces cattleya strain DSM 46488.</title>
        <authorList>
            <person name="Ou H.-Y."/>
            <person name="Li P."/>
            <person name="Zhao C."/>
            <person name="O'Hagan D."/>
            <person name="Deng Z."/>
        </authorList>
    </citation>
    <scope>NUCLEOTIDE SEQUENCE [LARGE SCALE GENOMIC DNA]</scope>
    <source>
        <strain evidence="8">ATCC 35852 / DSM 46488 / JCM 4925 / NBRC 14057 / NRRL 8057</strain>
        <plasmid evidence="8">Plasmid pSCATT</plasmid>
    </source>
</reference>
<dbReference type="AlphaFoldDB" id="G8XG10"/>
<keyword evidence="8" id="KW-1185">Reference proteome</keyword>
<dbReference type="SUPFAM" id="SSF103473">
    <property type="entry name" value="MFS general substrate transporter"/>
    <property type="match status" value="1"/>
</dbReference>
<feature type="transmembrane region" description="Helical" evidence="6">
    <location>
        <begin position="48"/>
        <end position="67"/>
    </location>
</feature>
<evidence type="ECO:0000256" key="3">
    <source>
        <dbReference type="ARBA" id="ARBA00022692"/>
    </source>
</evidence>
<dbReference type="HOGENOM" id="CLU_148071_0_0_11"/>
<feature type="transmembrane region" description="Helical" evidence="6">
    <location>
        <begin position="79"/>
        <end position="99"/>
    </location>
</feature>
<gene>
    <name evidence="7" type="ordered locus">SCATT_p04560</name>
</gene>
<keyword evidence="4 6" id="KW-1133">Transmembrane helix</keyword>
<keyword evidence="3 6" id="KW-0812">Transmembrane</keyword>
<evidence type="ECO:0000256" key="4">
    <source>
        <dbReference type="ARBA" id="ARBA00022989"/>
    </source>
</evidence>
<keyword evidence="5 6" id="KW-0472">Membrane</keyword>
<keyword evidence="7" id="KW-0614">Plasmid</keyword>
<evidence type="ECO:0000256" key="6">
    <source>
        <dbReference type="SAM" id="Phobius"/>
    </source>
</evidence>
<sequence length="129" mass="12401">MTIAGRFSDRRPLRLLAPGGAGLCAGWALLALAVGSTAATVPLVLVQGALSFAVGSTLVTRALYAAGEAPSLGGSFATAALNVGAAVGPALAGAALGAGSGYRSVPWLSAGLVASALATAAVAGWRGRR</sequence>
<geneLocation type="plasmid" evidence="7 8">
    <name>pSCATT</name>
</geneLocation>
<evidence type="ECO:0000256" key="1">
    <source>
        <dbReference type="ARBA" id="ARBA00004651"/>
    </source>
</evidence>
<evidence type="ECO:0000256" key="5">
    <source>
        <dbReference type="ARBA" id="ARBA00023136"/>
    </source>
</evidence>
<dbReference type="Proteomes" id="UP000007842">
    <property type="component" value="Plasmid pSCATT"/>
</dbReference>